<protein>
    <recommendedName>
        <fullName evidence="9 11">7-cyano-7-deazaguanine synthase</fullName>
        <ecNumber evidence="9 11">6.3.4.20</ecNumber>
    </recommendedName>
    <alternativeName>
        <fullName evidence="11">7-cyano-7-carbaguanine synthase</fullName>
    </alternativeName>
    <alternativeName>
        <fullName evidence="11">PreQ(0) synthase</fullName>
    </alternativeName>
    <alternativeName>
        <fullName evidence="11">Queuosine biosynthesis protein QueC</fullName>
    </alternativeName>
</protein>
<keyword evidence="4 11" id="KW-0547">Nucleotide-binding</keyword>
<dbReference type="GO" id="GO:0016879">
    <property type="term" value="F:ligase activity, forming carbon-nitrogen bonds"/>
    <property type="evidence" value="ECO:0007669"/>
    <property type="project" value="UniProtKB-UniRule"/>
</dbReference>
<gene>
    <name evidence="11 12" type="primary">queC</name>
    <name evidence="12" type="ORF">DDF65_12995</name>
</gene>
<keyword evidence="6 11" id="KW-0862">Zinc</keyword>
<comment type="catalytic activity">
    <reaction evidence="10 11">
        <text>7-carboxy-7-carbaguanine + NH4(+) + 2 ATP = 7-cyano-7-carbaguanine + 2 AMP + 2 diphosphate + 2 H(+)</text>
        <dbReference type="Rhea" id="RHEA:27982"/>
        <dbReference type="ChEBI" id="CHEBI:15378"/>
        <dbReference type="ChEBI" id="CHEBI:28938"/>
        <dbReference type="ChEBI" id="CHEBI:30616"/>
        <dbReference type="ChEBI" id="CHEBI:33019"/>
        <dbReference type="ChEBI" id="CHEBI:45075"/>
        <dbReference type="ChEBI" id="CHEBI:61036"/>
        <dbReference type="ChEBI" id="CHEBI:456215"/>
        <dbReference type="EC" id="6.3.4.20"/>
    </reaction>
</comment>
<dbReference type="Gene3D" id="3.40.50.620">
    <property type="entry name" value="HUPs"/>
    <property type="match status" value="1"/>
</dbReference>
<sequence length="253" mass="27603">MSASSLSSSPSGPSAPSGAALVLFSGGQDSSVCLAWALERYERVETLGFDYGQRHSIEMEARQAVRHQVAARFPQWADRLGEDHVLDIRSFGAVAQSALTADRAIEMTERGLPSTFVPGRNLVFLIYAAALADRRGIDALVGGMCETDFSGYPDCRRDTLDAMQSAMNLGMDRNFRVETPLMFLTKAQTWALAKQLGGEDLVDLIVVESHTCYQGERGELHPWGHGCGECPACELREKGYAEWDAAGREVLVP</sequence>
<dbReference type="Proteomes" id="UP000244913">
    <property type="component" value="Unassembled WGS sequence"/>
</dbReference>
<feature type="binding site" evidence="11">
    <location>
        <position position="227"/>
    </location>
    <ligand>
        <name>Zn(2+)</name>
        <dbReference type="ChEBI" id="CHEBI:29105"/>
    </ligand>
</feature>
<feature type="binding site" evidence="11">
    <location>
        <position position="233"/>
    </location>
    <ligand>
        <name>Zn(2+)</name>
        <dbReference type="ChEBI" id="CHEBI:29105"/>
    </ligand>
</feature>
<name>A0A2T9JD46_9CAUL</name>
<feature type="binding site" evidence="11">
    <location>
        <begin position="24"/>
        <end position="34"/>
    </location>
    <ligand>
        <name>ATP</name>
        <dbReference type="ChEBI" id="CHEBI:30616"/>
    </ligand>
</feature>
<keyword evidence="2 11" id="KW-0436">Ligase</keyword>
<dbReference type="GO" id="GO:0008270">
    <property type="term" value="F:zinc ion binding"/>
    <property type="evidence" value="ECO:0007669"/>
    <property type="project" value="UniProtKB-UniRule"/>
</dbReference>
<evidence type="ECO:0000256" key="3">
    <source>
        <dbReference type="ARBA" id="ARBA00022723"/>
    </source>
</evidence>
<keyword evidence="3 11" id="KW-0479">Metal-binding</keyword>
<dbReference type="EMBL" id="QDKP01000040">
    <property type="protein sequence ID" value="PVM80853.1"/>
    <property type="molecule type" value="Genomic_DNA"/>
</dbReference>
<dbReference type="UniPathway" id="UPA00391"/>
<evidence type="ECO:0000256" key="11">
    <source>
        <dbReference type="HAMAP-Rule" id="MF_01633"/>
    </source>
</evidence>
<dbReference type="GO" id="GO:0008616">
    <property type="term" value="P:tRNA queuosine(34) biosynthetic process"/>
    <property type="evidence" value="ECO:0007669"/>
    <property type="project" value="UniProtKB-UniRule"/>
</dbReference>
<dbReference type="AlphaFoldDB" id="A0A2T9JD46"/>
<comment type="cofactor">
    <cofactor evidence="11">
        <name>Zn(2+)</name>
        <dbReference type="ChEBI" id="CHEBI:29105"/>
    </cofactor>
    <text evidence="11">Binds 1 zinc ion per subunit.</text>
</comment>
<dbReference type="HAMAP" id="MF_01633">
    <property type="entry name" value="QueC"/>
    <property type="match status" value="1"/>
</dbReference>
<evidence type="ECO:0000256" key="1">
    <source>
        <dbReference type="ARBA" id="ARBA00005061"/>
    </source>
</evidence>
<accession>A0A2T9JD46</accession>
<comment type="similarity">
    <text evidence="8 11">Belongs to the QueC family.</text>
</comment>
<dbReference type="PIRSF" id="PIRSF006293">
    <property type="entry name" value="ExsB"/>
    <property type="match status" value="1"/>
</dbReference>
<evidence type="ECO:0000256" key="5">
    <source>
        <dbReference type="ARBA" id="ARBA00022785"/>
    </source>
</evidence>
<comment type="caution">
    <text evidence="12">The sequence shown here is derived from an EMBL/GenBank/DDBJ whole genome shotgun (WGS) entry which is preliminary data.</text>
</comment>
<dbReference type="PANTHER" id="PTHR42914">
    <property type="entry name" value="7-CYANO-7-DEAZAGUANINE SYNTHASE"/>
    <property type="match status" value="1"/>
</dbReference>
<evidence type="ECO:0000313" key="12">
    <source>
        <dbReference type="EMBL" id="PVM80853.1"/>
    </source>
</evidence>
<comment type="function">
    <text evidence="11">Catalyzes the ATP-dependent conversion of 7-carboxy-7-deazaguanine (CDG) to 7-cyano-7-deazaguanine (preQ(0)).</text>
</comment>
<dbReference type="InterPro" id="IPR014729">
    <property type="entry name" value="Rossmann-like_a/b/a_fold"/>
</dbReference>
<evidence type="ECO:0000256" key="4">
    <source>
        <dbReference type="ARBA" id="ARBA00022741"/>
    </source>
</evidence>
<feature type="binding site" evidence="11">
    <location>
        <position position="230"/>
    </location>
    <ligand>
        <name>Zn(2+)</name>
        <dbReference type="ChEBI" id="CHEBI:29105"/>
    </ligand>
</feature>
<dbReference type="GO" id="GO:0005524">
    <property type="term" value="F:ATP binding"/>
    <property type="evidence" value="ECO:0007669"/>
    <property type="project" value="UniProtKB-UniRule"/>
</dbReference>
<dbReference type="InterPro" id="IPR018317">
    <property type="entry name" value="QueC"/>
</dbReference>
<dbReference type="Pfam" id="PF06508">
    <property type="entry name" value="QueC"/>
    <property type="match status" value="1"/>
</dbReference>
<dbReference type="EC" id="6.3.4.20" evidence="9 11"/>
<dbReference type="CDD" id="cd01995">
    <property type="entry name" value="QueC-like"/>
    <property type="match status" value="1"/>
</dbReference>
<dbReference type="PANTHER" id="PTHR42914:SF1">
    <property type="entry name" value="7-CYANO-7-DEAZAGUANINE SYNTHASE"/>
    <property type="match status" value="1"/>
</dbReference>
<evidence type="ECO:0000256" key="8">
    <source>
        <dbReference type="ARBA" id="ARBA00037993"/>
    </source>
</evidence>
<reference evidence="12 13" key="1">
    <citation type="submission" date="2018-04" db="EMBL/GenBank/DDBJ databases">
        <title>The genome sequence of Caulobacter sp. 736.</title>
        <authorList>
            <person name="Gao J."/>
            <person name="Sun J."/>
        </authorList>
    </citation>
    <scope>NUCLEOTIDE SEQUENCE [LARGE SCALE GENOMIC DNA]</scope>
    <source>
        <strain evidence="12 13">736</strain>
    </source>
</reference>
<feature type="binding site" evidence="11">
    <location>
        <position position="212"/>
    </location>
    <ligand>
        <name>Zn(2+)</name>
        <dbReference type="ChEBI" id="CHEBI:29105"/>
    </ligand>
</feature>
<evidence type="ECO:0000256" key="6">
    <source>
        <dbReference type="ARBA" id="ARBA00022833"/>
    </source>
</evidence>
<dbReference type="SUPFAM" id="SSF52402">
    <property type="entry name" value="Adenine nucleotide alpha hydrolases-like"/>
    <property type="match status" value="1"/>
</dbReference>
<evidence type="ECO:0000256" key="9">
    <source>
        <dbReference type="ARBA" id="ARBA00039149"/>
    </source>
</evidence>
<evidence type="ECO:0000256" key="2">
    <source>
        <dbReference type="ARBA" id="ARBA00022598"/>
    </source>
</evidence>
<evidence type="ECO:0000256" key="7">
    <source>
        <dbReference type="ARBA" id="ARBA00022840"/>
    </source>
</evidence>
<proteinExistence type="inferred from homology"/>
<keyword evidence="7 11" id="KW-0067">ATP-binding</keyword>
<dbReference type="NCBIfam" id="TIGR00364">
    <property type="entry name" value="7-cyano-7-deazaguanine synthase QueC"/>
    <property type="match status" value="1"/>
</dbReference>
<organism evidence="12 13">
    <name type="scientific">Caulobacter radicis</name>
    <dbReference type="NCBI Taxonomy" id="2172650"/>
    <lineage>
        <taxon>Bacteria</taxon>
        <taxon>Pseudomonadati</taxon>
        <taxon>Pseudomonadota</taxon>
        <taxon>Alphaproteobacteria</taxon>
        <taxon>Caulobacterales</taxon>
        <taxon>Caulobacteraceae</taxon>
        <taxon>Caulobacter</taxon>
    </lineage>
</organism>
<evidence type="ECO:0000313" key="13">
    <source>
        <dbReference type="Proteomes" id="UP000244913"/>
    </source>
</evidence>
<evidence type="ECO:0000256" key="10">
    <source>
        <dbReference type="ARBA" id="ARBA00047890"/>
    </source>
</evidence>
<comment type="pathway">
    <text evidence="1 11">Purine metabolism; 7-cyano-7-deazaguanine biosynthesis.</text>
</comment>
<keyword evidence="13" id="KW-1185">Reference proteome</keyword>
<dbReference type="RefSeq" id="WP_116567865.1">
    <property type="nucleotide sequence ID" value="NZ_QDKP01000040.1"/>
</dbReference>
<keyword evidence="5 11" id="KW-0671">Queuosine biosynthesis</keyword>